<dbReference type="OrthoDB" id="3773444at2"/>
<evidence type="ECO:0000259" key="3">
    <source>
        <dbReference type="PROSITE" id="PS50977"/>
    </source>
</evidence>
<proteinExistence type="predicted"/>
<dbReference type="AlphaFoldDB" id="A0A3N0CGM8"/>
<dbReference type="Gene3D" id="1.10.357.10">
    <property type="entry name" value="Tetracycline Repressor, domain 2"/>
    <property type="match status" value="1"/>
</dbReference>
<dbReference type="InterPro" id="IPR009057">
    <property type="entry name" value="Homeodomain-like_sf"/>
</dbReference>
<sequence length="203" mass="22311">MLRRVTRPNRRGSQTRQNMLDAALRALATGDPKAVSANHIAKEVGVTWGAVKYQFGDVDDLWAAVLGYIGERRGELDLRSDADAGLEDRVGQIVDLLWRGLDTIDARAMDTLRGALPRERDELERSFPKTAAELAAAQAGWTKACQQAFADLDVDPVRVREMAAMIPGAMKGLTAERHLSTYSDMDDAKRGLRNAIAAYLSSR</sequence>
<evidence type="ECO:0000313" key="5">
    <source>
        <dbReference type="Proteomes" id="UP000267128"/>
    </source>
</evidence>
<name>A0A3N0CGM8_9ACTN</name>
<reference evidence="4 5" key="1">
    <citation type="submission" date="2018-11" db="EMBL/GenBank/DDBJ databases">
        <authorList>
            <person name="Li F."/>
        </authorList>
    </citation>
    <scope>NUCLEOTIDE SEQUENCE [LARGE SCALE GENOMIC DNA]</scope>
    <source>
        <strain evidence="4 5">Gsoil 097</strain>
    </source>
</reference>
<evidence type="ECO:0000256" key="2">
    <source>
        <dbReference type="PROSITE-ProRule" id="PRU00335"/>
    </source>
</evidence>
<keyword evidence="1 2" id="KW-0238">DNA-binding</keyword>
<dbReference type="SUPFAM" id="SSF46689">
    <property type="entry name" value="Homeodomain-like"/>
    <property type="match status" value="1"/>
</dbReference>
<gene>
    <name evidence="4" type="ORF">EFK50_12690</name>
</gene>
<dbReference type="GO" id="GO:0003677">
    <property type="term" value="F:DNA binding"/>
    <property type="evidence" value="ECO:0007669"/>
    <property type="project" value="UniProtKB-UniRule"/>
</dbReference>
<comment type="caution">
    <text evidence="4">The sequence shown here is derived from an EMBL/GenBank/DDBJ whole genome shotgun (WGS) entry which is preliminary data.</text>
</comment>
<accession>A0A3N0CGM8</accession>
<protein>
    <submittedName>
        <fullName evidence="4">TetR/AcrR family transcriptional regulator</fullName>
    </submittedName>
</protein>
<keyword evidence="5" id="KW-1185">Reference proteome</keyword>
<dbReference type="Pfam" id="PF00440">
    <property type="entry name" value="TetR_N"/>
    <property type="match status" value="1"/>
</dbReference>
<dbReference type="InterPro" id="IPR001647">
    <property type="entry name" value="HTH_TetR"/>
</dbReference>
<dbReference type="PROSITE" id="PS50977">
    <property type="entry name" value="HTH_TETR_2"/>
    <property type="match status" value="1"/>
</dbReference>
<feature type="domain" description="HTH tetR-type" evidence="3">
    <location>
        <begin position="13"/>
        <end position="73"/>
    </location>
</feature>
<dbReference type="Proteomes" id="UP000267128">
    <property type="component" value="Unassembled WGS sequence"/>
</dbReference>
<evidence type="ECO:0000256" key="1">
    <source>
        <dbReference type="ARBA" id="ARBA00023125"/>
    </source>
</evidence>
<feature type="DNA-binding region" description="H-T-H motif" evidence="2">
    <location>
        <begin position="36"/>
        <end position="55"/>
    </location>
</feature>
<organism evidence="4 5">
    <name type="scientific">Nocardioides marmoriginsengisoli</name>
    <dbReference type="NCBI Taxonomy" id="661483"/>
    <lineage>
        <taxon>Bacteria</taxon>
        <taxon>Bacillati</taxon>
        <taxon>Actinomycetota</taxon>
        <taxon>Actinomycetes</taxon>
        <taxon>Propionibacteriales</taxon>
        <taxon>Nocardioidaceae</taxon>
        <taxon>Nocardioides</taxon>
    </lineage>
</organism>
<dbReference type="EMBL" id="RJSE01000007">
    <property type="protein sequence ID" value="RNL62614.1"/>
    <property type="molecule type" value="Genomic_DNA"/>
</dbReference>
<evidence type="ECO:0000313" key="4">
    <source>
        <dbReference type="EMBL" id="RNL62614.1"/>
    </source>
</evidence>